<accession>A0AAD9MF60</accession>
<evidence type="ECO:0000313" key="4">
    <source>
        <dbReference type="Proteomes" id="UP001217918"/>
    </source>
</evidence>
<dbReference type="EMBL" id="JAQQPM010000008">
    <property type="protein sequence ID" value="KAK2074819.1"/>
    <property type="molecule type" value="Genomic_DNA"/>
</dbReference>
<proteinExistence type="predicted"/>
<reference evidence="3" key="1">
    <citation type="journal article" date="2023" name="Mol. Plant Microbe Interact.">
        <title>Elucidating the Obligate Nature and Biological Capacity of an Invasive Fungal Corn Pathogen.</title>
        <authorList>
            <person name="MacCready J.S."/>
            <person name="Roggenkamp E.M."/>
            <person name="Gdanetz K."/>
            <person name="Chilvers M.I."/>
        </authorList>
    </citation>
    <scope>NUCLEOTIDE SEQUENCE</scope>
    <source>
        <strain evidence="3">PM02</strain>
    </source>
</reference>
<evidence type="ECO:0000256" key="2">
    <source>
        <dbReference type="SAM" id="Phobius"/>
    </source>
</evidence>
<feature type="compositionally biased region" description="Basic and acidic residues" evidence="1">
    <location>
        <begin position="83"/>
        <end position="106"/>
    </location>
</feature>
<evidence type="ECO:0000256" key="1">
    <source>
        <dbReference type="SAM" id="MobiDB-lite"/>
    </source>
</evidence>
<keyword evidence="4" id="KW-1185">Reference proteome</keyword>
<feature type="region of interest" description="Disordered" evidence="1">
    <location>
        <begin position="246"/>
        <end position="311"/>
    </location>
</feature>
<feature type="transmembrane region" description="Helical" evidence="2">
    <location>
        <begin position="12"/>
        <end position="31"/>
    </location>
</feature>
<dbReference type="AlphaFoldDB" id="A0AAD9MF60"/>
<feature type="transmembrane region" description="Helical" evidence="2">
    <location>
        <begin position="120"/>
        <end position="142"/>
    </location>
</feature>
<name>A0AAD9MF60_9PEZI</name>
<feature type="region of interest" description="Disordered" evidence="1">
    <location>
        <begin position="63"/>
        <end position="113"/>
    </location>
</feature>
<keyword evidence="2" id="KW-0812">Transmembrane</keyword>
<feature type="compositionally biased region" description="Basic and acidic residues" evidence="1">
    <location>
        <begin position="279"/>
        <end position="291"/>
    </location>
</feature>
<evidence type="ECO:0000313" key="3">
    <source>
        <dbReference type="EMBL" id="KAK2074819.1"/>
    </source>
</evidence>
<gene>
    <name evidence="3" type="ORF">P8C59_008993</name>
</gene>
<comment type="caution">
    <text evidence="3">The sequence shown here is derived from an EMBL/GenBank/DDBJ whole genome shotgun (WGS) entry which is preliminary data.</text>
</comment>
<dbReference type="Proteomes" id="UP001217918">
    <property type="component" value="Unassembled WGS sequence"/>
</dbReference>
<sequence length="311" mass="34242">MAEIPTTKALRAVTIATLIPAFPLCIVHGALSNRPVPAVGLVPLFFSAGTSLFLLARHAKHQREQTASGRPAGADGGEDGESEPEREQEREQEQERDRDRDREHEGASAPPDDDAKGWPILVFFWDLVLAAALMTVLTFTWLCTRYEGDASLSMLAAYATLPLLVNFLIHLYLAAVPPACPSCNHRLRPARAPHAPWLQRLPSVAAVRARARSSLRIPELKTPAWLRKPGADGQVRYAYAPLLARQDDDEEAEREEARYRDEPSRRGGTGEASGQAETLEPRPLEAVEVVRSKKAKTAPLLQDDGPADWRS</sequence>
<keyword evidence="2" id="KW-0472">Membrane</keyword>
<feature type="transmembrane region" description="Helical" evidence="2">
    <location>
        <begin position="154"/>
        <end position="176"/>
    </location>
</feature>
<organism evidence="3 4">
    <name type="scientific">Phyllachora maydis</name>
    <dbReference type="NCBI Taxonomy" id="1825666"/>
    <lineage>
        <taxon>Eukaryota</taxon>
        <taxon>Fungi</taxon>
        <taxon>Dikarya</taxon>
        <taxon>Ascomycota</taxon>
        <taxon>Pezizomycotina</taxon>
        <taxon>Sordariomycetes</taxon>
        <taxon>Sordariomycetidae</taxon>
        <taxon>Phyllachorales</taxon>
        <taxon>Phyllachoraceae</taxon>
        <taxon>Phyllachora</taxon>
    </lineage>
</organism>
<feature type="compositionally biased region" description="Basic and acidic residues" evidence="1">
    <location>
        <begin position="255"/>
        <end position="265"/>
    </location>
</feature>
<keyword evidence="2" id="KW-1133">Transmembrane helix</keyword>
<protein>
    <submittedName>
        <fullName evidence="3">Uncharacterized protein</fullName>
    </submittedName>
</protein>
<feature type="transmembrane region" description="Helical" evidence="2">
    <location>
        <begin position="37"/>
        <end position="56"/>
    </location>
</feature>